<protein>
    <submittedName>
        <fullName evidence="1">Uncharacterized protein</fullName>
    </submittedName>
</protein>
<dbReference type="RefSeq" id="WP_216924797.1">
    <property type="nucleotide sequence ID" value="NZ_JAHOPC010000005.1"/>
</dbReference>
<evidence type="ECO:0000313" key="1">
    <source>
        <dbReference type="EMBL" id="MBU8866644.1"/>
    </source>
</evidence>
<proteinExistence type="predicted"/>
<dbReference type="Proteomes" id="UP000824166">
    <property type="component" value="Unassembled WGS sequence"/>
</dbReference>
<name>A0ABS6I8B9_9MICC</name>
<reference evidence="1 2" key="1">
    <citation type="submission" date="2021-06" db="EMBL/GenBank/DDBJ databases">
        <authorList>
            <person name="Jeong J.W."/>
        </authorList>
    </citation>
    <scope>NUCLEOTIDE SEQUENCE [LARGE SCALE GENOMIC DNA]</scope>
    <source>
        <strain evidence="1 2">MMS21-TAE1-1</strain>
    </source>
</reference>
<sequence length="55" mass="6100">MSWNSQFEEDKVPLSGPGDAGWVVEGVRLLRQVRVALGTGYNVVVTEPWWGEALL</sequence>
<organism evidence="1 2">
    <name type="scientific">Paenarthrobacter aromaticivorans</name>
    <dbReference type="NCBI Taxonomy" id="2849150"/>
    <lineage>
        <taxon>Bacteria</taxon>
        <taxon>Bacillati</taxon>
        <taxon>Actinomycetota</taxon>
        <taxon>Actinomycetes</taxon>
        <taxon>Micrococcales</taxon>
        <taxon>Micrococcaceae</taxon>
        <taxon>Paenarthrobacter</taxon>
    </lineage>
</organism>
<dbReference type="EMBL" id="JAHOPC010000005">
    <property type="protein sequence ID" value="MBU8866644.1"/>
    <property type="molecule type" value="Genomic_DNA"/>
</dbReference>
<comment type="caution">
    <text evidence="1">The sequence shown here is derived from an EMBL/GenBank/DDBJ whole genome shotgun (WGS) entry which is preliminary data.</text>
</comment>
<accession>A0ABS6I8B9</accession>
<gene>
    <name evidence="1" type="ORF">KSW38_10125</name>
</gene>
<evidence type="ECO:0000313" key="2">
    <source>
        <dbReference type="Proteomes" id="UP000824166"/>
    </source>
</evidence>
<keyword evidence="2" id="KW-1185">Reference proteome</keyword>